<dbReference type="PANTHER" id="PTHR10849:SF24">
    <property type="entry name" value="NADH-QUINONE OXIDOREDUCTASE SUBUNIT I 2"/>
    <property type="match status" value="1"/>
</dbReference>
<evidence type="ECO:0000256" key="4">
    <source>
        <dbReference type="ARBA" id="ARBA00022723"/>
    </source>
</evidence>
<evidence type="ECO:0000256" key="7">
    <source>
        <dbReference type="ARBA" id="ARBA00023004"/>
    </source>
</evidence>
<proteinExistence type="predicted"/>
<feature type="domain" description="4Fe-4S ferredoxin-type" evidence="12">
    <location>
        <begin position="41"/>
        <end position="70"/>
    </location>
</feature>
<dbReference type="GO" id="GO:0051539">
    <property type="term" value="F:4 iron, 4 sulfur cluster binding"/>
    <property type="evidence" value="ECO:0007669"/>
    <property type="project" value="UniProtKB-KW"/>
</dbReference>
<dbReference type="SUPFAM" id="SSF46548">
    <property type="entry name" value="alpha-helical ferredoxin"/>
    <property type="match status" value="1"/>
</dbReference>
<keyword evidence="7" id="KW-0408">Iron</keyword>
<keyword evidence="10" id="KW-0830">Ubiquinone</keyword>
<accession>A0A381V2K9</accession>
<organism evidence="13">
    <name type="scientific">marine metagenome</name>
    <dbReference type="NCBI Taxonomy" id="408172"/>
    <lineage>
        <taxon>unclassified sequences</taxon>
        <taxon>metagenomes</taxon>
        <taxon>ecological metagenomes</taxon>
    </lineage>
</organism>
<dbReference type="AlphaFoldDB" id="A0A381V2K9"/>
<keyword evidence="5" id="KW-0677">Repeat</keyword>
<sequence>MDIFVNPMKVTMKQFFKSTFGKPTTVMYPLERRDPPPTYRGMNAVIWDLCIGCGICAEVCPNRCLKMKPVELSDEEQDRAWYGSHLAKRKHKPERPAINFGHCMFCGFCEDYCPTGAMT</sequence>
<dbReference type="PROSITE" id="PS00198">
    <property type="entry name" value="4FE4S_FER_1"/>
    <property type="match status" value="2"/>
</dbReference>
<gene>
    <name evidence="13" type="ORF">METZ01_LOCUS87298</name>
</gene>
<keyword evidence="3" id="KW-0874">Quinone</keyword>
<dbReference type="InterPro" id="IPR017900">
    <property type="entry name" value="4Fe4S_Fe_S_CS"/>
</dbReference>
<evidence type="ECO:0000313" key="13">
    <source>
        <dbReference type="EMBL" id="SVA34444.1"/>
    </source>
</evidence>
<dbReference type="PROSITE" id="PS51379">
    <property type="entry name" value="4FE4S_FER_2"/>
    <property type="match status" value="2"/>
</dbReference>
<evidence type="ECO:0000256" key="10">
    <source>
        <dbReference type="ARBA" id="ARBA00023075"/>
    </source>
</evidence>
<dbReference type="GO" id="GO:0046872">
    <property type="term" value="F:metal ion binding"/>
    <property type="evidence" value="ECO:0007669"/>
    <property type="project" value="UniProtKB-KW"/>
</dbReference>
<keyword evidence="11" id="KW-0472">Membrane</keyword>
<evidence type="ECO:0000256" key="2">
    <source>
        <dbReference type="ARBA" id="ARBA00022485"/>
    </source>
</evidence>
<evidence type="ECO:0000256" key="3">
    <source>
        <dbReference type="ARBA" id="ARBA00022719"/>
    </source>
</evidence>
<keyword evidence="2" id="KW-0004">4Fe-4S</keyword>
<keyword evidence="8" id="KW-0411">Iron-sulfur</keyword>
<protein>
    <recommendedName>
        <fullName evidence="12">4Fe-4S ferredoxin-type domain-containing protein</fullName>
    </recommendedName>
</protein>
<reference evidence="13" key="1">
    <citation type="submission" date="2018-05" db="EMBL/GenBank/DDBJ databases">
        <authorList>
            <person name="Lanie J.A."/>
            <person name="Ng W.-L."/>
            <person name="Kazmierczak K.M."/>
            <person name="Andrzejewski T.M."/>
            <person name="Davidsen T.M."/>
            <person name="Wayne K.J."/>
            <person name="Tettelin H."/>
            <person name="Glass J.I."/>
            <person name="Rusch D."/>
            <person name="Podicherti R."/>
            <person name="Tsui H.-C.T."/>
            <person name="Winkler M.E."/>
        </authorList>
    </citation>
    <scope>NUCLEOTIDE SEQUENCE</scope>
</reference>
<dbReference type="Pfam" id="PF12838">
    <property type="entry name" value="Fer4_7"/>
    <property type="match status" value="1"/>
</dbReference>
<dbReference type="Gene3D" id="3.30.70.3270">
    <property type="match status" value="1"/>
</dbReference>
<dbReference type="InterPro" id="IPR017896">
    <property type="entry name" value="4Fe4S_Fe-S-bd"/>
</dbReference>
<evidence type="ECO:0000256" key="9">
    <source>
        <dbReference type="ARBA" id="ARBA00023027"/>
    </source>
</evidence>
<evidence type="ECO:0000256" key="11">
    <source>
        <dbReference type="ARBA" id="ARBA00023136"/>
    </source>
</evidence>
<name>A0A381V2K9_9ZZZZ</name>
<dbReference type="GO" id="GO:0016651">
    <property type="term" value="F:oxidoreductase activity, acting on NAD(P)H"/>
    <property type="evidence" value="ECO:0007669"/>
    <property type="project" value="InterPro"/>
</dbReference>
<keyword evidence="6" id="KW-1278">Translocase</keyword>
<keyword evidence="4" id="KW-0479">Metal-binding</keyword>
<dbReference type="InterPro" id="IPR010226">
    <property type="entry name" value="NADH_quinone_OxRdtase_chainI"/>
</dbReference>
<dbReference type="GO" id="GO:0016020">
    <property type="term" value="C:membrane"/>
    <property type="evidence" value="ECO:0007669"/>
    <property type="project" value="InterPro"/>
</dbReference>
<evidence type="ECO:0000256" key="1">
    <source>
        <dbReference type="ARBA" id="ARBA00022475"/>
    </source>
</evidence>
<dbReference type="PANTHER" id="PTHR10849">
    <property type="entry name" value="NADH DEHYDROGENASE UBIQUINONE IRON-SULFUR PROTEIN 8, MITOCHONDRIAL"/>
    <property type="match status" value="1"/>
</dbReference>
<evidence type="ECO:0000256" key="5">
    <source>
        <dbReference type="ARBA" id="ARBA00022737"/>
    </source>
</evidence>
<evidence type="ECO:0000259" key="12">
    <source>
        <dbReference type="PROSITE" id="PS51379"/>
    </source>
</evidence>
<feature type="non-terminal residue" evidence="13">
    <location>
        <position position="119"/>
    </location>
</feature>
<keyword evidence="9" id="KW-0520">NAD</keyword>
<evidence type="ECO:0000256" key="8">
    <source>
        <dbReference type="ARBA" id="ARBA00023014"/>
    </source>
</evidence>
<keyword evidence="1" id="KW-1003">Cell membrane</keyword>
<dbReference type="GO" id="GO:0048038">
    <property type="term" value="F:quinone binding"/>
    <property type="evidence" value="ECO:0007669"/>
    <property type="project" value="UniProtKB-KW"/>
</dbReference>
<feature type="domain" description="4Fe-4S ferredoxin-type" evidence="12">
    <location>
        <begin position="94"/>
        <end position="119"/>
    </location>
</feature>
<evidence type="ECO:0000256" key="6">
    <source>
        <dbReference type="ARBA" id="ARBA00022967"/>
    </source>
</evidence>
<dbReference type="EMBL" id="UINC01007651">
    <property type="protein sequence ID" value="SVA34444.1"/>
    <property type="molecule type" value="Genomic_DNA"/>
</dbReference>